<organism evidence="1 2">
    <name type="scientific">Rhizoctonia solani 123E</name>
    <dbReference type="NCBI Taxonomy" id="1423351"/>
    <lineage>
        <taxon>Eukaryota</taxon>
        <taxon>Fungi</taxon>
        <taxon>Dikarya</taxon>
        <taxon>Basidiomycota</taxon>
        <taxon>Agaricomycotina</taxon>
        <taxon>Agaricomycetes</taxon>
        <taxon>Cantharellales</taxon>
        <taxon>Ceratobasidiaceae</taxon>
        <taxon>Rhizoctonia</taxon>
    </lineage>
</organism>
<dbReference type="STRING" id="1423351.A0A074RYY7"/>
<gene>
    <name evidence="1" type="ORF">V565_048150</name>
</gene>
<accession>A0A074RYY7</accession>
<evidence type="ECO:0000313" key="1">
    <source>
        <dbReference type="EMBL" id="KEP52266.1"/>
    </source>
</evidence>
<comment type="caution">
    <text evidence="1">The sequence shown here is derived from an EMBL/GenBank/DDBJ whole genome shotgun (WGS) entry which is preliminary data.</text>
</comment>
<dbReference type="OrthoDB" id="5424209at2759"/>
<name>A0A074RYY7_9AGAM</name>
<protein>
    <submittedName>
        <fullName evidence="1">Uncharacterized protein</fullName>
    </submittedName>
</protein>
<dbReference type="Proteomes" id="UP000027456">
    <property type="component" value="Unassembled WGS sequence"/>
</dbReference>
<reference evidence="1 2" key="1">
    <citation type="submission" date="2013-12" db="EMBL/GenBank/DDBJ databases">
        <authorList>
            <person name="Cubeta M."/>
            <person name="Pakala S."/>
            <person name="Fedorova N."/>
            <person name="Thomas E."/>
            <person name="Dean R."/>
            <person name="Jabaji S."/>
            <person name="Neate S."/>
            <person name="Toda T."/>
            <person name="Tavantzis S."/>
            <person name="Vilgalys R."/>
            <person name="Bharathan N."/>
            <person name="Pakala S."/>
            <person name="Losada L.S."/>
            <person name="Zafar N."/>
            <person name="Nierman W."/>
        </authorList>
    </citation>
    <scope>NUCLEOTIDE SEQUENCE [LARGE SCALE GENOMIC DNA]</scope>
    <source>
        <strain evidence="1 2">123E</strain>
    </source>
</reference>
<keyword evidence="2" id="KW-1185">Reference proteome</keyword>
<dbReference type="AlphaFoldDB" id="A0A074RYY7"/>
<sequence length="120" mass="12891">MSDDFVYRLPPVKPLPPADNIPPPDSSCLTLPSPLSAMEATYYYAGLPCAPILVARSSTTPWVAPSGPNAEWDLKELGPAGHHPLKEAWEGGLDKEVIALLNSMKVKWTTLDALKIGPGE</sequence>
<dbReference type="HOGENOM" id="CLU_2050964_0_0_1"/>
<evidence type="ECO:0000313" key="2">
    <source>
        <dbReference type="Proteomes" id="UP000027456"/>
    </source>
</evidence>
<dbReference type="EMBL" id="AZST01000115">
    <property type="protein sequence ID" value="KEP52266.1"/>
    <property type="molecule type" value="Genomic_DNA"/>
</dbReference>
<proteinExistence type="predicted"/>